<accession>A0A8H9MT15</accession>
<protein>
    <submittedName>
        <fullName evidence="1">Uncharacterized protein</fullName>
    </submittedName>
</protein>
<reference evidence="1" key="1">
    <citation type="journal article" date="2018" name="Genome Biol.">
        <title>SKESA: strategic k-mer extension for scrupulous assemblies.</title>
        <authorList>
            <person name="Souvorov A."/>
            <person name="Agarwala R."/>
            <person name="Lipman D.J."/>
        </authorList>
    </citation>
    <scope>NUCLEOTIDE SEQUENCE</scope>
    <source>
        <strain evidence="1">SFBRL218_S4</strain>
    </source>
</reference>
<reference evidence="1" key="2">
    <citation type="submission" date="2020-10" db="EMBL/GenBank/DDBJ databases">
        <authorList>
            <consortium name="NCBI Pathogen Detection Project"/>
        </authorList>
    </citation>
    <scope>NUCLEOTIDE SEQUENCE</scope>
    <source>
        <strain evidence="1">SFBRL218_S4</strain>
    </source>
</reference>
<dbReference type="RefSeq" id="WP_003736278.1">
    <property type="nucleotide sequence ID" value="NZ_MKNT01000007.1"/>
</dbReference>
<dbReference type="EMBL" id="DABXZF010000065">
    <property type="protein sequence ID" value="HAO5923644.1"/>
    <property type="molecule type" value="Genomic_DNA"/>
</dbReference>
<evidence type="ECO:0000313" key="1">
    <source>
        <dbReference type="EMBL" id="HAO5923644.1"/>
    </source>
</evidence>
<comment type="caution">
    <text evidence="1">The sequence shown here is derived from an EMBL/GenBank/DDBJ whole genome shotgun (WGS) entry which is preliminary data.</text>
</comment>
<dbReference type="Proteomes" id="UP000853596">
    <property type="component" value="Unassembled WGS sequence"/>
</dbReference>
<proteinExistence type="predicted"/>
<gene>
    <name evidence="1" type="ORF">IP987_002864</name>
</gene>
<dbReference type="AlphaFoldDB" id="A0A8H9MT15"/>
<sequence length="279" mass="30895">MNKKILSGIVAVLSISLIAFLIVNSYSTKNSASQVAIGQKSKKIAYENTVDAYKDIFEPVNVSRITAFGPEDYESVFASSENIVVGKFIKILGVGDTKDKSGELKQAKEVAAEIPQFLKTDTDTAEITAEKNANEKPVNPQPGATELEKEADKSMYEDLFYYYTVWEVEIVDSVKGEVGNVGEKIQVVIAGMPNLEVEDQAQVKNGEVYIVPISKDARIDNNYLVDNMGIGYKVPSSRPSEKIINDHQVIQKFEELSKQDPDSLEIKEFDVQSQPNSKK</sequence>
<organism evidence="1">
    <name type="scientific">Listeria monocytogenes</name>
    <dbReference type="NCBI Taxonomy" id="1639"/>
    <lineage>
        <taxon>Bacteria</taxon>
        <taxon>Bacillati</taxon>
        <taxon>Bacillota</taxon>
        <taxon>Bacilli</taxon>
        <taxon>Bacillales</taxon>
        <taxon>Listeriaceae</taxon>
        <taxon>Listeria</taxon>
    </lineage>
</organism>
<name>A0A8H9MT15_LISMN</name>